<protein>
    <submittedName>
        <fullName evidence="4">Mannose/cellobiose epimerase-like protein (N-acyl-D-glucosamine 2-epimerase family)</fullName>
    </submittedName>
</protein>
<feature type="compositionally biased region" description="Basic residues" evidence="3">
    <location>
        <begin position="221"/>
        <end position="233"/>
    </location>
</feature>
<evidence type="ECO:0000313" key="4">
    <source>
        <dbReference type="EMBL" id="MBE1536373.1"/>
    </source>
</evidence>
<feature type="compositionally biased region" description="Low complexity" evidence="3">
    <location>
        <begin position="201"/>
        <end position="220"/>
    </location>
</feature>
<dbReference type="EMBL" id="JADBDZ010000001">
    <property type="protein sequence ID" value="MBE1536373.1"/>
    <property type="molecule type" value="Genomic_DNA"/>
</dbReference>
<evidence type="ECO:0000256" key="1">
    <source>
        <dbReference type="ARBA" id="ARBA00008558"/>
    </source>
</evidence>
<comment type="similarity">
    <text evidence="1">Belongs to the N-acylglucosamine 2-epimerase family.</text>
</comment>
<name>A0ABR9K197_9ACTN</name>
<keyword evidence="5" id="KW-1185">Reference proteome</keyword>
<dbReference type="InterPro" id="IPR008928">
    <property type="entry name" value="6-hairpin_glycosidase_sf"/>
</dbReference>
<feature type="compositionally biased region" description="Basic and acidic residues" evidence="3">
    <location>
        <begin position="237"/>
        <end position="251"/>
    </location>
</feature>
<dbReference type="InterPro" id="IPR012341">
    <property type="entry name" value="6hp_glycosidase-like_sf"/>
</dbReference>
<keyword evidence="2" id="KW-0413">Isomerase</keyword>
<dbReference type="RefSeq" id="WP_318784444.1">
    <property type="nucleotide sequence ID" value="NZ_JADBDZ010000001.1"/>
</dbReference>
<evidence type="ECO:0000256" key="3">
    <source>
        <dbReference type="SAM" id="MobiDB-lite"/>
    </source>
</evidence>
<sequence length="303" mass="32725">MTARWLRTERDRLLDFGTGLAHPRGGAAWLAADGRPDPDRPLATWITARMTHVYAVGAALGRPGDAAVAAAALAPDGTPSPGRSAYAHAFVLLGACSAAAVGLPGGDGLLAAAVPAFRRFRDDAGLLADELDTRWRAAPYRGLNALMHGVEAMLAAWDHTGDAAWRDWAHHAARFTADLVTAHGHRLPNTSTPRGRRSRSTTRTVRTPRSSRTAPPSATRWKTHRRRPLRRRPAPLVDDRAPPRRRPDGSWHHQLAPDLTPADSVWPGSPDLYHALTALLMPSLPLGVGTTAAVRSAARRRLR</sequence>
<gene>
    <name evidence="4" type="ORF">H4W34_006206</name>
</gene>
<proteinExistence type="inferred from homology"/>
<evidence type="ECO:0000256" key="2">
    <source>
        <dbReference type="ARBA" id="ARBA00023235"/>
    </source>
</evidence>
<comment type="caution">
    <text evidence="4">The sequence shown here is derived from an EMBL/GenBank/DDBJ whole genome shotgun (WGS) entry which is preliminary data.</text>
</comment>
<accession>A0ABR9K197</accession>
<dbReference type="Gene3D" id="1.50.10.10">
    <property type="match status" value="3"/>
</dbReference>
<dbReference type="SUPFAM" id="SSF48208">
    <property type="entry name" value="Six-hairpin glycosidases"/>
    <property type="match status" value="1"/>
</dbReference>
<dbReference type="InterPro" id="IPR010819">
    <property type="entry name" value="AGE/CE"/>
</dbReference>
<dbReference type="Pfam" id="PF07221">
    <property type="entry name" value="GlcNAc_2-epim"/>
    <property type="match status" value="1"/>
</dbReference>
<reference evidence="4 5" key="1">
    <citation type="submission" date="2020-10" db="EMBL/GenBank/DDBJ databases">
        <title>Sequencing the genomes of 1000 actinobacteria strains.</title>
        <authorList>
            <person name="Klenk H.-P."/>
        </authorList>
    </citation>
    <scope>NUCLEOTIDE SEQUENCE [LARGE SCALE GENOMIC DNA]</scope>
    <source>
        <strain evidence="4 5">DSM 46744</strain>
    </source>
</reference>
<evidence type="ECO:0000313" key="5">
    <source>
        <dbReference type="Proteomes" id="UP000627838"/>
    </source>
</evidence>
<feature type="region of interest" description="Disordered" evidence="3">
    <location>
        <begin position="183"/>
        <end position="256"/>
    </location>
</feature>
<dbReference type="Proteomes" id="UP000627838">
    <property type="component" value="Unassembled WGS sequence"/>
</dbReference>
<organism evidence="4 5">
    <name type="scientific">Actinomadura algeriensis</name>
    <dbReference type="NCBI Taxonomy" id="1679523"/>
    <lineage>
        <taxon>Bacteria</taxon>
        <taxon>Bacillati</taxon>
        <taxon>Actinomycetota</taxon>
        <taxon>Actinomycetes</taxon>
        <taxon>Streptosporangiales</taxon>
        <taxon>Thermomonosporaceae</taxon>
        <taxon>Actinomadura</taxon>
    </lineage>
</organism>